<name>A0A1M6X853_9BACL</name>
<dbReference type="EMBL" id="FRAF01000032">
    <property type="protein sequence ID" value="SHL02114.1"/>
    <property type="molecule type" value="Genomic_DNA"/>
</dbReference>
<feature type="transmembrane region" description="Helical" evidence="1">
    <location>
        <begin position="97"/>
        <end position="130"/>
    </location>
</feature>
<dbReference type="AlphaFoldDB" id="A0A1M6X853"/>
<keyword evidence="3" id="KW-1185">Reference proteome</keyword>
<dbReference type="STRING" id="1830138.SAMN05443507_13234"/>
<feature type="transmembrane region" description="Helical" evidence="1">
    <location>
        <begin position="50"/>
        <end position="77"/>
    </location>
</feature>
<dbReference type="Proteomes" id="UP000184016">
    <property type="component" value="Unassembled WGS sequence"/>
</dbReference>
<keyword evidence="1" id="KW-0472">Membrane</keyword>
<keyword evidence="1" id="KW-0812">Transmembrane</keyword>
<evidence type="ECO:0000256" key="1">
    <source>
        <dbReference type="SAM" id="Phobius"/>
    </source>
</evidence>
<dbReference type="OrthoDB" id="1680253at2"/>
<organism evidence="2 3">
    <name type="scientific">Alicyclobacillus tolerans</name>
    <dbReference type="NCBI Taxonomy" id="90970"/>
    <lineage>
        <taxon>Bacteria</taxon>
        <taxon>Bacillati</taxon>
        <taxon>Bacillota</taxon>
        <taxon>Bacilli</taxon>
        <taxon>Bacillales</taxon>
        <taxon>Alicyclobacillaceae</taxon>
        <taxon>Alicyclobacillus</taxon>
    </lineage>
</organism>
<reference evidence="3" key="1">
    <citation type="submission" date="2016-11" db="EMBL/GenBank/DDBJ databases">
        <authorList>
            <person name="Varghese N."/>
            <person name="Submissions S."/>
        </authorList>
    </citation>
    <scope>NUCLEOTIDE SEQUENCE [LARGE SCALE GENOMIC DNA]</scope>
    <source>
        <strain evidence="3">USBA-503</strain>
    </source>
</reference>
<proteinExistence type="predicted"/>
<feature type="transmembrane region" description="Helical" evidence="1">
    <location>
        <begin position="150"/>
        <end position="169"/>
    </location>
</feature>
<keyword evidence="1" id="KW-1133">Transmembrane helix</keyword>
<evidence type="ECO:0000313" key="3">
    <source>
        <dbReference type="Proteomes" id="UP000184016"/>
    </source>
</evidence>
<protein>
    <recommendedName>
        <fullName evidence="4">UbiA prenyltransferase family protein</fullName>
    </recommendedName>
</protein>
<accession>A0A1M6X853</accession>
<sequence>MSGDWLDFLRPTLSLLLVIWSLQMMDDVFKAEQVLGRGERTLAAKIGRHVLPFTGLCLLIAGAWQAHVALAMFFGVSALRFFPLSLPISRRQLLSKFSLIVVMWLCSLLFVGTWLAVWGIVMAIFLECMLSLLQYHQDHWLIEDTLSRRLGIPLLMLGGVLALGSSFWISSRYTISFLVALSFWTAIAEWTTDRLEDWHISF</sequence>
<dbReference type="RefSeq" id="WP_072875218.1">
    <property type="nucleotide sequence ID" value="NZ_FRAF01000032.1"/>
</dbReference>
<feature type="transmembrane region" description="Helical" evidence="1">
    <location>
        <begin position="175"/>
        <end position="192"/>
    </location>
</feature>
<evidence type="ECO:0000313" key="2">
    <source>
        <dbReference type="EMBL" id="SHL02114.1"/>
    </source>
</evidence>
<gene>
    <name evidence="2" type="ORF">SAMN05443507_13234</name>
</gene>
<evidence type="ECO:0008006" key="4">
    <source>
        <dbReference type="Google" id="ProtNLM"/>
    </source>
</evidence>